<dbReference type="EMBL" id="NCDQ01000313">
    <property type="protein sequence ID" value="OYX00431.1"/>
    <property type="molecule type" value="Genomic_DNA"/>
</dbReference>
<dbReference type="AlphaFoldDB" id="A0A258CXY6"/>
<feature type="region of interest" description="Disordered" evidence="1">
    <location>
        <begin position="1"/>
        <end position="70"/>
    </location>
</feature>
<gene>
    <name evidence="2" type="ORF">B7Z12_16130</name>
</gene>
<reference evidence="2 3" key="1">
    <citation type="submission" date="2017-03" db="EMBL/GenBank/DDBJ databases">
        <title>Lifting the veil on microbial sulfur biogeochemistry in mining wastewaters.</title>
        <authorList>
            <person name="Kantor R.S."/>
            <person name="Colenbrander Nelson T."/>
            <person name="Marshall S."/>
            <person name="Bennett D."/>
            <person name="Apte S."/>
            <person name="Camacho D."/>
            <person name="Thomas B.C."/>
            <person name="Warren L.A."/>
            <person name="Banfield J.F."/>
        </authorList>
    </citation>
    <scope>NUCLEOTIDE SEQUENCE [LARGE SCALE GENOMIC DNA]</scope>
    <source>
        <strain evidence="2">32-67-7</strain>
    </source>
</reference>
<evidence type="ECO:0000313" key="2">
    <source>
        <dbReference type="EMBL" id="OYX00431.1"/>
    </source>
</evidence>
<evidence type="ECO:0000256" key="1">
    <source>
        <dbReference type="SAM" id="MobiDB-lite"/>
    </source>
</evidence>
<organism evidence="2 3">
    <name type="scientific">Caulobacter vibrioides</name>
    <name type="common">Caulobacter crescentus</name>
    <dbReference type="NCBI Taxonomy" id="155892"/>
    <lineage>
        <taxon>Bacteria</taxon>
        <taxon>Pseudomonadati</taxon>
        <taxon>Pseudomonadota</taxon>
        <taxon>Alphaproteobacteria</taxon>
        <taxon>Caulobacterales</taxon>
        <taxon>Caulobacteraceae</taxon>
        <taxon>Caulobacter</taxon>
    </lineage>
</organism>
<dbReference type="Proteomes" id="UP000215616">
    <property type="component" value="Unassembled WGS sequence"/>
</dbReference>
<protein>
    <submittedName>
        <fullName evidence="2">Uncharacterized protein</fullName>
    </submittedName>
</protein>
<proteinExistence type="predicted"/>
<accession>A0A258CXY6</accession>
<comment type="caution">
    <text evidence="2">The sequence shown here is derived from an EMBL/GenBank/DDBJ whole genome shotgun (WGS) entry which is preliminary data.</text>
</comment>
<sequence length="70" mass="7513">MPSRTDANVRPGWKGRQSALSHGERVGVRGYGVRRSAGTPSNLVTPLPPTASRRAPPSPFGRGVYVRNES</sequence>
<name>A0A258CXY6_CAUVI</name>
<evidence type="ECO:0000313" key="3">
    <source>
        <dbReference type="Proteomes" id="UP000215616"/>
    </source>
</evidence>